<feature type="region of interest" description="Disordered" evidence="1">
    <location>
        <begin position="1"/>
        <end position="35"/>
    </location>
</feature>
<evidence type="ECO:0000313" key="2">
    <source>
        <dbReference type="EMBL" id="KAF2013457.1"/>
    </source>
</evidence>
<keyword evidence="3" id="KW-1185">Reference proteome</keyword>
<gene>
    <name evidence="2" type="ORF">BU24DRAFT_424471</name>
</gene>
<proteinExistence type="predicted"/>
<dbReference type="RefSeq" id="XP_033381796.1">
    <property type="nucleotide sequence ID" value="XM_033528512.1"/>
</dbReference>
<dbReference type="AlphaFoldDB" id="A0A6A5XKW7"/>
<evidence type="ECO:0000256" key="1">
    <source>
        <dbReference type="SAM" id="MobiDB-lite"/>
    </source>
</evidence>
<organism evidence="2 3">
    <name type="scientific">Aaosphaeria arxii CBS 175.79</name>
    <dbReference type="NCBI Taxonomy" id="1450172"/>
    <lineage>
        <taxon>Eukaryota</taxon>
        <taxon>Fungi</taxon>
        <taxon>Dikarya</taxon>
        <taxon>Ascomycota</taxon>
        <taxon>Pezizomycotina</taxon>
        <taxon>Dothideomycetes</taxon>
        <taxon>Pleosporomycetidae</taxon>
        <taxon>Pleosporales</taxon>
        <taxon>Pleosporales incertae sedis</taxon>
        <taxon>Aaosphaeria</taxon>
    </lineage>
</organism>
<accession>A0A6A5XKW7</accession>
<evidence type="ECO:0000313" key="3">
    <source>
        <dbReference type="Proteomes" id="UP000799778"/>
    </source>
</evidence>
<dbReference type="Proteomes" id="UP000799778">
    <property type="component" value="Unassembled WGS sequence"/>
</dbReference>
<sequence length="83" mass="9315">MSVYLPPRGSSYTLKRKSPTASPPNNSKKKELDVGQIRTDAPEGTRFLVLRDNHSATTPRYHYQPTRLAPISLRCSKSTQNSI</sequence>
<dbReference type="OrthoDB" id="3795966at2759"/>
<dbReference type="EMBL" id="ML978071">
    <property type="protein sequence ID" value="KAF2013457.1"/>
    <property type="molecule type" value="Genomic_DNA"/>
</dbReference>
<name>A0A6A5XKW7_9PLEO</name>
<dbReference type="GeneID" id="54285909"/>
<reference evidence="2" key="1">
    <citation type="journal article" date="2020" name="Stud. Mycol.">
        <title>101 Dothideomycetes genomes: a test case for predicting lifestyles and emergence of pathogens.</title>
        <authorList>
            <person name="Haridas S."/>
            <person name="Albert R."/>
            <person name="Binder M."/>
            <person name="Bloem J."/>
            <person name="Labutti K."/>
            <person name="Salamov A."/>
            <person name="Andreopoulos B."/>
            <person name="Baker S."/>
            <person name="Barry K."/>
            <person name="Bills G."/>
            <person name="Bluhm B."/>
            <person name="Cannon C."/>
            <person name="Castanera R."/>
            <person name="Culley D."/>
            <person name="Daum C."/>
            <person name="Ezra D."/>
            <person name="Gonzalez J."/>
            <person name="Henrissat B."/>
            <person name="Kuo A."/>
            <person name="Liang C."/>
            <person name="Lipzen A."/>
            <person name="Lutzoni F."/>
            <person name="Magnuson J."/>
            <person name="Mondo S."/>
            <person name="Nolan M."/>
            <person name="Ohm R."/>
            <person name="Pangilinan J."/>
            <person name="Park H.-J."/>
            <person name="Ramirez L."/>
            <person name="Alfaro M."/>
            <person name="Sun H."/>
            <person name="Tritt A."/>
            <person name="Yoshinaga Y."/>
            <person name="Zwiers L.-H."/>
            <person name="Turgeon B."/>
            <person name="Goodwin S."/>
            <person name="Spatafora J."/>
            <person name="Crous P."/>
            <person name="Grigoriev I."/>
        </authorList>
    </citation>
    <scope>NUCLEOTIDE SEQUENCE</scope>
    <source>
        <strain evidence="2">CBS 175.79</strain>
    </source>
</reference>
<protein>
    <submittedName>
        <fullName evidence="2">Uncharacterized protein</fullName>
    </submittedName>
</protein>